<feature type="transmembrane region" description="Helical" evidence="1">
    <location>
        <begin position="6"/>
        <end position="27"/>
    </location>
</feature>
<proteinExistence type="predicted"/>
<dbReference type="PANTHER" id="PTHR37953">
    <property type="entry name" value="UPF0127 PROTEIN MJ1496"/>
    <property type="match status" value="1"/>
</dbReference>
<evidence type="ECO:0000313" key="2">
    <source>
        <dbReference type="EMBL" id="MPM46510.1"/>
    </source>
</evidence>
<dbReference type="InterPro" id="IPR038695">
    <property type="entry name" value="Saro_0823-like_sf"/>
</dbReference>
<gene>
    <name evidence="2" type="ORF">SDC9_93213</name>
</gene>
<dbReference type="AlphaFoldDB" id="A0A644ZZV9"/>
<name>A0A644ZZV9_9ZZZZ</name>
<reference evidence="2" key="1">
    <citation type="submission" date="2019-08" db="EMBL/GenBank/DDBJ databases">
        <authorList>
            <person name="Kucharzyk K."/>
            <person name="Murdoch R.W."/>
            <person name="Higgins S."/>
            <person name="Loffler F."/>
        </authorList>
    </citation>
    <scope>NUCLEOTIDE SEQUENCE</scope>
</reference>
<keyword evidence="1" id="KW-1133">Transmembrane helix</keyword>
<protein>
    <recommendedName>
        <fullName evidence="3">DUF192 domain-containing protein</fullName>
    </recommendedName>
</protein>
<dbReference type="PANTHER" id="PTHR37953:SF1">
    <property type="entry name" value="UPF0127 PROTEIN MJ1496"/>
    <property type="match status" value="1"/>
</dbReference>
<dbReference type="Pfam" id="PF02643">
    <property type="entry name" value="DUF192"/>
    <property type="match status" value="1"/>
</dbReference>
<dbReference type="Gene3D" id="2.60.120.1140">
    <property type="entry name" value="Protein of unknown function DUF192"/>
    <property type="match status" value="1"/>
</dbReference>
<keyword evidence="1" id="KW-0472">Membrane</keyword>
<organism evidence="2">
    <name type="scientific">bioreactor metagenome</name>
    <dbReference type="NCBI Taxonomy" id="1076179"/>
    <lineage>
        <taxon>unclassified sequences</taxon>
        <taxon>metagenomes</taxon>
        <taxon>ecological metagenomes</taxon>
    </lineage>
</organism>
<accession>A0A644ZZV9</accession>
<keyword evidence="1" id="KW-0812">Transmembrane</keyword>
<evidence type="ECO:0008006" key="3">
    <source>
        <dbReference type="Google" id="ProtNLM"/>
    </source>
</evidence>
<dbReference type="InterPro" id="IPR003795">
    <property type="entry name" value="DUF192"/>
</dbReference>
<sequence length="175" mass="20014">MKKPIFVWLLSLLFSGLFLFALFVLFWPKLWPTFLHDHQVLTFDVKEHLFAKPARQLRLEVVTSSTSIQEGLANRESLVSQDGEAIDGMLFVFPGGSYAVFWMKGMQFPLDICWLRDGNLLSCDTAQAEEREESGKYRRLNSPGKIEAVLEVAPGALADWQEDWQLFPSQLFSLL</sequence>
<evidence type="ECO:0000256" key="1">
    <source>
        <dbReference type="SAM" id="Phobius"/>
    </source>
</evidence>
<comment type="caution">
    <text evidence="2">The sequence shown here is derived from an EMBL/GenBank/DDBJ whole genome shotgun (WGS) entry which is preliminary data.</text>
</comment>
<dbReference type="EMBL" id="VSSQ01011307">
    <property type="protein sequence ID" value="MPM46510.1"/>
    <property type="molecule type" value="Genomic_DNA"/>
</dbReference>